<dbReference type="SUPFAM" id="SSF101327">
    <property type="entry name" value="YgfB-like"/>
    <property type="match status" value="1"/>
</dbReference>
<dbReference type="Pfam" id="PF03695">
    <property type="entry name" value="UPF0149"/>
    <property type="match status" value="1"/>
</dbReference>
<dbReference type="InterPro" id="IPR036255">
    <property type="entry name" value="YgfB-like_sf"/>
</dbReference>
<dbReference type="AlphaFoldDB" id="A0A4U0Q2J7"/>
<dbReference type="InterPro" id="IPR004027">
    <property type="entry name" value="SEC_C_motif"/>
</dbReference>
<dbReference type="Pfam" id="PF02810">
    <property type="entry name" value="SEC-C"/>
    <property type="match status" value="1"/>
</dbReference>
<keyword evidence="2" id="KW-1185">Reference proteome</keyword>
<accession>A0A4U0Q2J7</accession>
<sequence length="233" mass="26196">MSLAPLTDEELQDLDDFLMSPRTPDETMDVEMLDGFLVALTTGPVDVPEEEWLPQVFAGTPPEFADQQEADEILGALRRHAATIADAFSVKRRSNVGDDPLYYPLILSDEGVDEKWQESLGAYWASGFRLGMLAHEEQWQAALDNDEAFYDTIADILTLEAGHHPEDEAQVMNVAQREERIAELPWLVEDVMFYWLEARYGKVETVTRDGDKVGRNDPCPCGSGKKYKKCHGA</sequence>
<gene>
    <name evidence="1" type="ORF">FAZ21_08230</name>
</gene>
<dbReference type="SUPFAM" id="SSF103642">
    <property type="entry name" value="Sec-C motif"/>
    <property type="match status" value="1"/>
</dbReference>
<dbReference type="Proteomes" id="UP000310016">
    <property type="component" value="Unassembled WGS sequence"/>
</dbReference>
<dbReference type="InterPro" id="IPR011978">
    <property type="entry name" value="YgfB-like"/>
</dbReference>
<proteinExistence type="predicted"/>
<evidence type="ECO:0000313" key="1">
    <source>
        <dbReference type="EMBL" id="TJZ74262.1"/>
    </source>
</evidence>
<comment type="caution">
    <text evidence="1">The sequence shown here is derived from an EMBL/GenBank/DDBJ whole genome shotgun (WGS) entry which is preliminary data.</text>
</comment>
<dbReference type="RefSeq" id="WP_136772809.1">
    <property type="nucleotide sequence ID" value="NZ_CP156074.1"/>
</dbReference>
<reference evidence="1 2" key="1">
    <citation type="submission" date="2019-04" db="EMBL/GenBank/DDBJ databases">
        <title>Chitiniphilus eburnea sp. nov., a novel chitinolytic bacterium isolated from aquaculture sludge.</title>
        <authorList>
            <person name="Sheng M."/>
        </authorList>
    </citation>
    <scope>NUCLEOTIDE SEQUENCE [LARGE SCALE GENOMIC DNA]</scope>
    <source>
        <strain evidence="1 2">HX-2-15</strain>
    </source>
</reference>
<evidence type="ECO:0000313" key="2">
    <source>
        <dbReference type="Proteomes" id="UP000310016"/>
    </source>
</evidence>
<dbReference type="NCBIfam" id="TIGR02292">
    <property type="entry name" value="ygfB_yecA"/>
    <property type="match status" value="1"/>
</dbReference>
<dbReference type="Gene3D" id="3.10.450.50">
    <property type="match status" value="1"/>
</dbReference>
<dbReference type="EMBL" id="SUMF01000006">
    <property type="protein sequence ID" value="TJZ74262.1"/>
    <property type="molecule type" value="Genomic_DNA"/>
</dbReference>
<name>A0A4U0Q2J7_9NEIS</name>
<dbReference type="OrthoDB" id="570299at2"/>
<organism evidence="1 2">
    <name type="scientific">Chitiniphilus eburneus</name>
    <dbReference type="NCBI Taxonomy" id="2571148"/>
    <lineage>
        <taxon>Bacteria</taxon>
        <taxon>Pseudomonadati</taxon>
        <taxon>Pseudomonadota</taxon>
        <taxon>Betaproteobacteria</taxon>
        <taxon>Neisseriales</taxon>
        <taxon>Chitinibacteraceae</taxon>
        <taxon>Chitiniphilus</taxon>
    </lineage>
</organism>
<dbReference type="PANTHER" id="PTHR33747:SF1">
    <property type="entry name" value="ADENYLATE CYCLASE-ASSOCIATED CAP C-TERMINAL DOMAIN-CONTAINING PROTEIN"/>
    <property type="match status" value="1"/>
</dbReference>
<protein>
    <submittedName>
        <fullName evidence="1">UPF0149 family protein</fullName>
    </submittedName>
</protein>
<dbReference type="PANTHER" id="PTHR33747">
    <property type="entry name" value="UPF0225 PROTEIN SCO1677"/>
    <property type="match status" value="1"/>
</dbReference>